<evidence type="ECO:0000313" key="2">
    <source>
        <dbReference type="Proteomes" id="UP000179245"/>
    </source>
</evidence>
<dbReference type="AlphaFoldDB" id="A0A1G2QQM0"/>
<name>A0A1G2QQM0_9BACT</name>
<sequence>MKSVVICGSKRFKAEAREFARKIKELGVLVYEPYFHQGQEEWDRLSDDYKKFISLGLTHDHFYKIRMADAVYFYNQDGYLGNSSTLELGFAEALGKPIYALMQDKDEPCRNVLFDEIVSTPEELVKRLQ</sequence>
<dbReference type="EMBL" id="MHTO01000019">
    <property type="protein sequence ID" value="OHA62181.1"/>
    <property type="molecule type" value="Genomic_DNA"/>
</dbReference>
<dbReference type="Proteomes" id="UP000179245">
    <property type="component" value="Unassembled WGS sequence"/>
</dbReference>
<reference evidence="1 2" key="1">
    <citation type="journal article" date="2016" name="Nat. Commun.">
        <title>Thousands of microbial genomes shed light on interconnected biogeochemical processes in an aquifer system.</title>
        <authorList>
            <person name="Anantharaman K."/>
            <person name="Brown C.T."/>
            <person name="Hug L.A."/>
            <person name="Sharon I."/>
            <person name="Castelle C.J."/>
            <person name="Probst A.J."/>
            <person name="Thomas B.C."/>
            <person name="Singh A."/>
            <person name="Wilkins M.J."/>
            <person name="Karaoz U."/>
            <person name="Brodie E.L."/>
            <person name="Williams K.H."/>
            <person name="Hubbard S.S."/>
            <person name="Banfield J.F."/>
        </authorList>
    </citation>
    <scope>NUCLEOTIDE SEQUENCE [LARGE SCALE GENOMIC DNA]</scope>
</reference>
<dbReference type="SUPFAM" id="SSF52309">
    <property type="entry name" value="N-(deoxy)ribosyltransferase-like"/>
    <property type="match status" value="1"/>
</dbReference>
<comment type="caution">
    <text evidence="1">The sequence shown here is derived from an EMBL/GenBank/DDBJ whole genome shotgun (WGS) entry which is preliminary data.</text>
</comment>
<organism evidence="1 2">
    <name type="scientific">Candidatus Wildermuthbacteria bacterium GWA2_46_15</name>
    <dbReference type="NCBI Taxonomy" id="1802443"/>
    <lineage>
        <taxon>Bacteria</taxon>
        <taxon>Candidatus Wildermuthiibacteriota</taxon>
    </lineage>
</organism>
<accession>A0A1G2QQM0</accession>
<protein>
    <recommendedName>
        <fullName evidence="3">Nucleoside 2-deoxyribosyltransferase</fullName>
    </recommendedName>
</protein>
<proteinExistence type="predicted"/>
<evidence type="ECO:0000313" key="1">
    <source>
        <dbReference type="EMBL" id="OHA62181.1"/>
    </source>
</evidence>
<gene>
    <name evidence="1" type="ORF">A2117_02245</name>
</gene>
<dbReference type="STRING" id="1802443.A2117_02245"/>
<evidence type="ECO:0008006" key="3">
    <source>
        <dbReference type="Google" id="ProtNLM"/>
    </source>
</evidence>
<dbReference type="Gene3D" id="3.40.50.450">
    <property type="match status" value="1"/>
</dbReference>